<evidence type="ECO:0000313" key="1">
    <source>
        <dbReference type="EMBL" id="STV39440.1"/>
    </source>
</evidence>
<accession>A0A378BFF3</accession>
<sequence length="45" mass="4773">MGDLREKGDQLIILVAAGDHEANILFAHSLVLGEEARPVVSFGIA</sequence>
<dbReference type="Proteomes" id="UP000255192">
    <property type="component" value="Unassembled WGS sequence"/>
</dbReference>
<gene>
    <name evidence="1" type="ORF">NCTC204_06511</name>
</gene>
<dbReference type="AlphaFoldDB" id="A0A378BFF3"/>
<proteinExistence type="predicted"/>
<dbReference type="EMBL" id="UGMD01000002">
    <property type="protein sequence ID" value="STV39440.1"/>
    <property type="molecule type" value="Genomic_DNA"/>
</dbReference>
<reference evidence="1 2" key="1">
    <citation type="submission" date="2018-06" db="EMBL/GenBank/DDBJ databases">
        <authorList>
            <consortium name="Pathogen Informatics"/>
            <person name="Doyle S."/>
        </authorList>
    </citation>
    <scope>NUCLEOTIDE SEQUENCE [LARGE SCALE GENOMIC DNA]</scope>
    <source>
        <strain evidence="1 2">NCTC204</strain>
    </source>
</reference>
<protein>
    <submittedName>
        <fullName evidence="1">Uncharacterized protein</fullName>
    </submittedName>
</protein>
<organism evidence="1 2">
    <name type="scientific">Klebsiella pneumoniae</name>
    <dbReference type="NCBI Taxonomy" id="573"/>
    <lineage>
        <taxon>Bacteria</taxon>
        <taxon>Pseudomonadati</taxon>
        <taxon>Pseudomonadota</taxon>
        <taxon>Gammaproteobacteria</taxon>
        <taxon>Enterobacterales</taxon>
        <taxon>Enterobacteriaceae</taxon>
        <taxon>Klebsiella/Raoultella group</taxon>
        <taxon>Klebsiella</taxon>
        <taxon>Klebsiella pneumoniae complex</taxon>
    </lineage>
</organism>
<name>A0A378BFF3_KLEPN</name>
<evidence type="ECO:0000313" key="2">
    <source>
        <dbReference type="Proteomes" id="UP000255192"/>
    </source>
</evidence>